<feature type="domain" description="Alpha/beta hydrolase fold-3" evidence="3">
    <location>
        <begin position="90"/>
        <end position="295"/>
    </location>
</feature>
<dbReference type="Proteomes" id="UP000005801">
    <property type="component" value="Unassembled WGS sequence"/>
</dbReference>
<evidence type="ECO:0000259" key="3">
    <source>
        <dbReference type="Pfam" id="PF07859"/>
    </source>
</evidence>
<dbReference type="GO" id="GO:0004806">
    <property type="term" value="F:triacylglycerol lipase activity"/>
    <property type="evidence" value="ECO:0007669"/>
    <property type="project" value="TreeGrafter"/>
</dbReference>
<dbReference type="SUPFAM" id="SSF53474">
    <property type="entry name" value="alpha/beta-Hydrolases"/>
    <property type="match status" value="1"/>
</dbReference>
<dbReference type="PANTHER" id="PTHR48081">
    <property type="entry name" value="AB HYDROLASE SUPERFAMILY PROTEIN C4A8.06C"/>
    <property type="match status" value="1"/>
</dbReference>
<accession>A6GBH4</accession>
<dbReference type="PANTHER" id="PTHR48081:SF30">
    <property type="entry name" value="ACETYL-HYDROLASE LIPR-RELATED"/>
    <property type="match status" value="1"/>
</dbReference>
<dbReference type="OrthoDB" id="24847at2"/>
<dbReference type="InterPro" id="IPR013094">
    <property type="entry name" value="AB_hydrolase_3"/>
</dbReference>
<comment type="similarity">
    <text evidence="1">Belongs to the 'GDXG' lipolytic enzyme family.</text>
</comment>
<evidence type="ECO:0000256" key="2">
    <source>
        <dbReference type="ARBA" id="ARBA00022801"/>
    </source>
</evidence>
<keyword evidence="2" id="KW-0378">Hydrolase</keyword>
<dbReference type="AlphaFoldDB" id="A6GBH4"/>
<dbReference type="eggNOG" id="COG0657">
    <property type="taxonomic scope" value="Bacteria"/>
</dbReference>
<sequence>MDAAQPRPAGAAKIRRKTLGGLTIDSPVAVQRAAFARLLELTQIGMPEHTLERREPGALGPRGGLALTPAELTEFQPDPKLEHGTPPRTLVYLHGGGYSLGSPETHRPLAARVARRCRTRALVPRYRLAPEHPCPAGLDDILEAWASLPPTTRARAILAGDSAGGGLALALTMHLRDRGVAGDPDAILPAGLVLLSPWTDLSVSGASVDANAEREVLLYREGLEHMGRAYAGSLPVTDPRVSPLFGRFEGFPPMLVQAGGDEVLLDDARRLASAAAAAGVEVELQVWDGQIHVFQATPMIAAADEALGAIGRWVDALPA</sequence>
<dbReference type="Gene3D" id="3.40.50.1820">
    <property type="entry name" value="alpha/beta hydrolase"/>
    <property type="match status" value="1"/>
</dbReference>
<dbReference type="InterPro" id="IPR050300">
    <property type="entry name" value="GDXG_lipolytic_enzyme"/>
</dbReference>
<reference evidence="4 5" key="1">
    <citation type="submission" date="2007-06" db="EMBL/GenBank/DDBJ databases">
        <authorList>
            <person name="Shimkets L."/>
            <person name="Ferriera S."/>
            <person name="Johnson J."/>
            <person name="Kravitz S."/>
            <person name="Beeson K."/>
            <person name="Sutton G."/>
            <person name="Rogers Y.-H."/>
            <person name="Friedman R."/>
            <person name="Frazier M."/>
            <person name="Venter J.C."/>
        </authorList>
    </citation>
    <scope>NUCLEOTIDE SEQUENCE [LARGE SCALE GENOMIC DNA]</scope>
    <source>
        <strain evidence="4 5">SIR-1</strain>
    </source>
</reference>
<comment type="caution">
    <text evidence="4">The sequence shown here is derived from an EMBL/GenBank/DDBJ whole genome shotgun (WGS) entry which is preliminary data.</text>
</comment>
<evidence type="ECO:0000256" key="1">
    <source>
        <dbReference type="ARBA" id="ARBA00010515"/>
    </source>
</evidence>
<dbReference type="RefSeq" id="WP_006974065.1">
    <property type="nucleotide sequence ID" value="NZ_ABCS01000058.1"/>
</dbReference>
<dbReference type="Pfam" id="PF07859">
    <property type="entry name" value="Abhydrolase_3"/>
    <property type="match status" value="1"/>
</dbReference>
<dbReference type="PROSITE" id="PS01173">
    <property type="entry name" value="LIPASE_GDXG_HIS"/>
    <property type="match status" value="1"/>
</dbReference>
<gene>
    <name evidence="4" type="ORF">PPSIR1_18792</name>
</gene>
<dbReference type="InterPro" id="IPR029058">
    <property type="entry name" value="AB_hydrolase_fold"/>
</dbReference>
<keyword evidence="5" id="KW-1185">Reference proteome</keyword>
<organism evidence="4 5">
    <name type="scientific">Plesiocystis pacifica SIR-1</name>
    <dbReference type="NCBI Taxonomy" id="391625"/>
    <lineage>
        <taxon>Bacteria</taxon>
        <taxon>Pseudomonadati</taxon>
        <taxon>Myxococcota</taxon>
        <taxon>Polyangia</taxon>
        <taxon>Nannocystales</taxon>
        <taxon>Nannocystaceae</taxon>
        <taxon>Plesiocystis</taxon>
    </lineage>
</organism>
<dbReference type="InterPro" id="IPR002168">
    <property type="entry name" value="Lipase_GDXG_HIS_AS"/>
</dbReference>
<evidence type="ECO:0000313" key="4">
    <source>
        <dbReference type="EMBL" id="EDM76778.1"/>
    </source>
</evidence>
<name>A6GBH4_9BACT</name>
<evidence type="ECO:0000313" key="5">
    <source>
        <dbReference type="Proteomes" id="UP000005801"/>
    </source>
</evidence>
<dbReference type="STRING" id="391625.PPSIR1_18792"/>
<proteinExistence type="inferred from homology"/>
<dbReference type="EMBL" id="ABCS01000058">
    <property type="protein sequence ID" value="EDM76778.1"/>
    <property type="molecule type" value="Genomic_DNA"/>
</dbReference>
<protein>
    <submittedName>
        <fullName evidence="4">Esterase, putative</fullName>
    </submittedName>
</protein>